<evidence type="ECO:0000313" key="4">
    <source>
        <dbReference type="Proteomes" id="UP000307000"/>
    </source>
</evidence>
<keyword evidence="1" id="KW-1133">Transmembrane helix</keyword>
<evidence type="ECO:0000259" key="2">
    <source>
        <dbReference type="Pfam" id="PF21946"/>
    </source>
</evidence>
<keyword evidence="4" id="KW-1185">Reference proteome</keyword>
<keyword evidence="1" id="KW-0812">Transmembrane</keyword>
<dbReference type="InterPro" id="IPR053807">
    <property type="entry name" value="LppM"/>
</dbReference>
<organism evidence="3 4">
    <name type="scientific">Glutamicibacter creatinolyticus</name>
    <dbReference type="NCBI Taxonomy" id="162496"/>
    <lineage>
        <taxon>Bacteria</taxon>
        <taxon>Bacillati</taxon>
        <taxon>Actinomycetota</taxon>
        <taxon>Actinomycetes</taxon>
        <taxon>Micrococcales</taxon>
        <taxon>Micrococcaceae</taxon>
        <taxon>Glutamicibacter</taxon>
    </lineage>
</organism>
<dbReference type="Proteomes" id="UP000307000">
    <property type="component" value="Chromosome"/>
</dbReference>
<proteinExistence type="predicted"/>
<keyword evidence="1" id="KW-0472">Membrane</keyword>
<gene>
    <name evidence="3" type="ORF">GcLGCM259_0913</name>
</gene>
<reference evidence="3 4" key="1">
    <citation type="submission" date="2018-12" db="EMBL/GenBank/DDBJ databases">
        <title>Complete Genome Sequence of Glutamicibacter creatinolyticus strain LGCM259,isolated from an abscess of a 12-year-old mare in Italy.</title>
        <authorList>
            <person name="Santos R.G."/>
            <person name="Silva A.L."/>
            <person name="Seyffert N."/>
            <person name="Castro T.L.P."/>
            <person name="Attili A.R."/>
            <person name="Rifici C."/>
            <person name="Mazzullo G."/>
            <person name="Brenig B."/>
            <person name="Venanzi F."/>
            <person name="Azevedo V."/>
        </authorList>
    </citation>
    <scope>NUCLEOTIDE SEQUENCE [LARGE SCALE GENOMIC DNA]</scope>
    <source>
        <strain evidence="3 4">LGCM 259</strain>
    </source>
</reference>
<dbReference type="Pfam" id="PF21946">
    <property type="entry name" value="LppM"/>
    <property type="match status" value="1"/>
</dbReference>
<accession>A0A5B7WRZ9</accession>
<protein>
    <recommendedName>
        <fullName evidence="2">LppM domain-containing protein</fullName>
    </recommendedName>
</protein>
<name>A0A5B7WRZ9_9MICC</name>
<dbReference type="KEGG" id="gcr:GcLGCM259_0913"/>
<dbReference type="AlphaFoldDB" id="A0A5B7WRZ9"/>
<evidence type="ECO:0000313" key="3">
    <source>
        <dbReference type="EMBL" id="QCY46669.1"/>
    </source>
</evidence>
<evidence type="ECO:0000256" key="1">
    <source>
        <dbReference type="SAM" id="Phobius"/>
    </source>
</evidence>
<feature type="transmembrane region" description="Helical" evidence="1">
    <location>
        <begin position="175"/>
        <end position="198"/>
    </location>
</feature>
<dbReference type="EMBL" id="CP034412">
    <property type="protein sequence ID" value="QCY46669.1"/>
    <property type="molecule type" value="Genomic_DNA"/>
</dbReference>
<sequence>MMFTAMLALAGCVNTDAHVTIEGQDKASGTVEVTTDRALLQGASLDDVLATKIDTRQLDQMAGENWTYEKIETQDRVGLRFNTVSSMNFVQLQDAFQGFELPVQLGTTEDGFKFAMRGNAPGSTDPNAAKATMSVTFPGSVTSTTGPATIEGHTVTFDMVQGATEYEATGKANYALFYSVVFGGALLVLTLIIVLAMAPKAKDTAAH</sequence>
<feature type="domain" description="LppM" evidence="2">
    <location>
        <begin position="15"/>
        <end position="171"/>
    </location>
</feature>